<evidence type="ECO:0000313" key="2">
    <source>
        <dbReference type="Proteomes" id="UP000527355"/>
    </source>
</evidence>
<evidence type="ECO:0000313" key="1">
    <source>
        <dbReference type="EMBL" id="KAF6378820.1"/>
    </source>
</evidence>
<dbReference type="EMBL" id="JABWUV010000002">
    <property type="protein sequence ID" value="KAF6378820.1"/>
    <property type="molecule type" value="Genomic_DNA"/>
</dbReference>
<proteinExistence type="predicted"/>
<dbReference type="AlphaFoldDB" id="A0A7J7ZYM6"/>
<protein>
    <submittedName>
        <fullName evidence="1">Uncharacterized protein</fullName>
    </submittedName>
</protein>
<gene>
    <name evidence="1" type="ORF">mMyoMyo1_009717</name>
</gene>
<keyword evidence="2" id="KW-1185">Reference proteome</keyword>
<comment type="caution">
    <text evidence="1">The sequence shown here is derived from an EMBL/GenBank/DDBJ whole genome shotgun (WGS) entry which is preliminary data.</text>
</comment>
<name>A0A7J7ZYM6_MYOMY</name>
<organism evidence="1 2">
    <name type="scientific">Myotis myotis</name>
    <name type="common">Greater mouse-eared bat</name>
    <name type="synonym">Vespertilio myotis</name>
    <dbReference type="NCBI Taxonomy" id="51298"/>
    <lineage>
        <taxon>Eukaryota</taxon>
        <taxon>Metazoa</taxon>
        <taxon>Chordata</taxon>
        <taxon>Craniata</taxon>
        <taxon>Vertebrata</taxon>
        <taxon>Euteleostomi</taxon>
        <taxon>Mammalia</taxon>
        <taxon>Eutheria</taxon>
        <taxon>Laurasiatheria</taxon>
        <taxon>Chiroptera</taxon>
        <taxon>Yangochiroptera</taxon>
        <taxon>Vespertilionidae</taxon>
        <taxon>Myotis</taxon>
    </lineage>
</organism>
<sequence length="144" mass="15033">MLFGDAELNGQPWKPSPGKAVSCLLVYSEGSHFSSSPLPGVAVREEMKAGSSPGGWLTLPHGCGSLGRRFQPPSAGGCRCALNSQPSPSGGDHRGVIYTEIITCKCWKAKPDSTTIEPNGSLEKADSLKAESLAGFLIPFLGTT</sequence>
<reference evidence="1 2" key="1">
    <citation type="journal article" date="2020" name="Nature">
        <title>Six reference-quality genomes reveal evolution of bat adaptations.</title>
        <authorList>
            <person name="Jebb D."/>
            <person name="Huang Z."/>
            <person name="Pippel M."/>
            <person name="Hughes G.M."/>
            <person name="Lavrichenko K."/>
            <person name="Devanna P."/>
            <person name="Winkler S."/>
            <person name="Jermiin L.S."/>
            <person name="Skirmuntt E.C."/>
            <person name="Katzourakis A."/>
            <person name="Burkitt-Gray L."/>
            <person name="Ray D.A."/>
            <person name="Sullivan K.A.M."/>
            <person name="Roscito J.G."/>
            <person name="Kirilenko B.M."/>
            <person name="Davalos L.M."/>
            <person name="Corthals A.P."/>
            <person name="Power M.L."/>
            <person name="Jones G."/>
            <person name="Ransome R.D."/>
            <person name="Dechmann D.K.N."/>
            <person name="Locatelli A.G."/>
            <person name="Puechmaille S.J."/>
            <person name="Fedrigo O."/>
            <person name="Jarvis E.D."/>
            <person name="Hiller M."/>
            <person name="Vernes S.C."/>
            <person name="Myers E.W."/>
            <person name="Teeling E.C."/>
        </authorList>
    </citation>
    <scope>NUCLEOTIDE SEQUENCE [LARGE SCALE GENOMIC DNA]</scope>
    <source>
        <strain evidence="1">MMyoMyo1</strain>
        <tissue evidence="1">Flight muscle</tissue>
    </source>
</reference>
<dbReference type="Proteomes" id="UP000527355">
    <property type="component" value="Unassembled WGS sequence"/>
</dbReference>
<accession>A0A7J7ZYM6</accession>